<dbReference type="CDD" id="cd01392">
    <property type="entry name" value="HTH_LacI"/>
    <property type="match status" value="1"/>
</dbReference>
<dbReference type="Proteomes" id="UP001589813">
    <property type="component" value="Unassembled WGS sequence"/>
</dbReference>
<gene>
    <name evidence="5" type="ORF">ACFFJP_14075</name>
</gene>
<keyword evidence="2 5" id="KW-0238">DNA-binding</keyword>
<evidence type="ECO:0000256" key="1">
    <source>
        <dbReference type="ARBA" id="ARBA00023015"/>
    </source>
</evidence>
<protein>
    <submittedName>
        <fullName evidence="5">LacI family DNA-binding transcriptional regulator</fullName>
    </submittedName>
</protein>
<comment type="caution">
    <text evidence="5">The sequence shown here is derived from an EMBL/GenBank/DDBJ whole genome shotgun (WGS) entry which is preliminary data.</text>
</comment>
<keyword evidence="1" id="KW-0805">Transcription regulation</keyword>
<dbReference type="SUPFAM" id="SSF47413">
    <property type="entry name" value="lambda repressor-like DNA-binding domains"/>
    <property type="match status" value="1"/>
</dbReference>
<reference evidence="5 6" key="1">
    <citation type="submission" date="2024-09" db="EMBL/GenBank/DDBJ databases">
        <authorList>
            <person name="Sun Q."/>
            <person name="Mori K."/>
        </authorList>
    </citation>
    <scope>NUCLEOTIDE SEQUENCE [LARGE SCALE GENOMIC DNA]</scope>
    <source>
        <strain evidence="5 6">KCTC 23315</strain>
    </source>
</reference>
<evidence type="ECO:0000313" key="5">
    <source>
        <dbReference type="EMBL" id="MFC0049420.1"/>
    </source>
</evidence>
<dbReference type="SUPFAM" id="SSF53822">
    <property type="entry name" value="Periplasmic binding protein-like I"/>
    <property type="match status" value="1"/>
</dbReference>
<dbReference type="SMART" id="SM00354">
    <property type="entry name" value="HTH_LACI"/>
    <property type="match status" value="1"/>
</dbReference>
<dbReference type="Pfam" id="PF13377">
    <property type="entry name" value="Peripla_BP_3"/>
    <property type="match status" value="1"/>
</dbReference>
<feature type="domain" description="HTH lacI-type" evidence="4">
    <location>
        <begin position="5"/>
        <end position="59"/>
    </location>
</feature>
<dbReference type="PANTHER" id="PTHR30146">
    <property type="entry name" value="LACI-RELATED TRANSCRIPTIONAL REPRESSOR"/>
    <property type="match status" value="1"/>
</dbReference>
<dbReference type="RefSeq" id="WP_377245216.1">
    <property type="nucleotide sequence ID" value="NZ_JBHLXP010000003.1"/>
</dbReference>
<dbReference type="PANTHER" id="PTHR30146:SF2">
    <property type="entry name" value="HTH-TYPE TRANSCRIPTIONAL REGULATOR GNTR"/>
    <property type="match status" value="1"/>
</dbReference>
<name>A0ABV6BIU7_9GAMM</name>
<proteinExistence type="predicted"/>
<dbReference type="InterPro" id="IPR046335">
    <property type="entry name" value="LacI/GalR-like_sensor"/>
</dbReference>
<dbReference type="PROSITE" id="PS50932">
    <property type="entry name" value="HTH_LACI_2"/>
    <property type="match status" value="1"/>
</dbReference>
<evidence type="ECO:0000313" key="6">
    <source>
        <dbReference type="Proteomes" id="UP001589813"/>
    </source>
</evidence>
<dbReference type="InterPro" id="IPR000843">
    <property type="entry name" value="HTH_LacI"/>
</dbReference>
<dbReference type="Gene3D" id="3.40.50.2300">
    <property type="match status" value="2"/>
</dbReference>
<evidence type="ECO:0000256" key="3">
    <source>
        <dbReference type="ARBA" id="ARBA00023163"/>
    </source>
</evidence>
<dbReference type="InterPro" id="IPR028082">
    <property type="entry name" value="Peripla_BP_I"/>
</dbReference>
<sequence length="347" mass="37199">MNRKPNLKDVAELAGVSAITVSRVLTHPDKVAAKSRLKVEQAIATLGYIRNHAASALASNRSGVLAVIIPSLSNIVFNEVLQGIYSAVKPHQLQVILGDCHYSPLEEEKLIATLLSQAPEGLILTGTDQTDYARKLLQNAGIPVVQLMELTDHPIDINIGFSHFAAGKAMTEHLLARGYRHIGFLGARMDPRTQHRLAGFRKAIEDWNATSRPESLGAEPQSARCEPYVVTTSQSSSIKLGGQLLQAVMAESQGQCDAVFCCNDDLALGALFAARQMNLRIPADLAIAGFNDLEASALVDPGITSVASPRFAMGQQAVDLLMQKASGAQTEFSPIDVGYSIMVRGST</sequence>
<dbReference type="Pfam" id="PF00356">
    <property type="entry name" value="LacI"/>
    <property type="match status" value="1"/>
</dbReference>
<keyword evidence="6" id="KW-1185">Reference proteome</keyword>
<dbReference type="EMBL" id="JBHLXP010000003">
    <property type="protein sequence ID" value="MFC0049420.1"/>
    <property type="molecule type" value="Genomic_DNA"/>
</dbReference>
<evidence type="ECO:0000259" key="4">
    <source>
        <dbReference type="PROSITE" id="PS50932"/>
    </source>
</evidence>
<evidence type="ECO:0000256" key="2">
    <source>
        <dbReference type="ARBA" id="ARBA00023125"/>
    </source>
</evidence>
<dbReference type="InterPro" id="IPR010982">
    <property type="entry name" value="Lambda_DNA-bd_dom_sf"/>
</dbReference>
<organism evidence="5 6">
    <name type="scientific">Rheinheimera tilapiae</name>
    <dbReference type="NCBI Taxonomy" id="875043"/>
    <lineage>
        <taxon>Bacteria</taxon>
        <taxon>Pseudomonadati</taxon>
        <taxon>Pseudomonadota</taxon>
        <taxon>Gammaproteobacteria</taxon>
        <taxon>Chromatiales</taxon>
        <taxon>Chromatiaceae</taxon>
        <taxon>Rheinheimera</taxon>
    </lineage>
</organism>
<dbReference type="CDD" id="cd01575">
    <property type="entry name" value="PBP1_GntR"/>
    <property type="match status" value="1"/>
</dbReference>
<dbReference type="PROSITE" id="PS00356">
    <property type="entry name" value="HTH_LACI_1"/>
    <property type="match status" value="1"/>
</dbReference>
<dbReference type="Gene3D" id="1.10.260.40">
    <property type="entry name" value="lambda repressor-like DNA-binding domains"/>
    <property type="match status" value="1"/>
</dbReference>
<accession>A0ABV6BIU7</accession>
<dbReference type="GO" id="GO:0003677">
    <property type="term" value="F:DNA binding"/>
    <property type="evidence" value="ECO:0007669"/>
    <property type="project" value="UniProtKB-KW"/>
</dbReference>
<keyword evidence="3" id="KW-0804">Transcription</keyword>